<dbReference type="GO" id="GO:0032259">
    <property type="term" value="P:methylation"/>
    <property type="evidence" value="ECO:0007669"/>
    <property type="project" value="UniProtKB-KW"/>
</dbReference>
<dbReference type="PANTHER" id="PTHR36973">
    <property type="entry name" value="SLL1456 PROTEIN-RELATED"/>
    <property type="match status" value="1"/>
</dbReference>
<dbReference type="InterPro" id="IPR006342">
    <property type="entry name" value="FkbM_mtfrase"/>
</dbReference>
<dbReference type="NCBIfam" id="TIGR01444">
    <property type="entry name" value="fkbM_fam"/>
    <property type="match status" value="1"/>
</dbReference>
<dbReference type="Gene3D" id="3.40.50.150">
    <property type="entry name" value="Vaccinia Virus protein VP39"/>
    <property type="match status" value="1"/>
</dbReference>
<gene>
    <name evidence="1" type="ORF">SIL87_16730</name>
</gene>
<dbReference type="AlphaFoldDB" id="A0AAW9DVS3"/>
<evidence type="ECO:0000313" key="2">
    <source>
        <dbReference type="Proteomes" id="UP001279553"/>
    </source>
</evidence>
<sequence>MIEVEAQSPPAAPRLRRLRSTFGAIAGGLGVASVPPVLPDRSDMTRALAAVFKVLAIDLVIDIGAGSGAFGTMARAGGYGGHIASFEPVPSLFAGVEALAAADRRWEVSPVAIGAGAGTLPLNIMDLGAAAARRATITRRDVAMRSLDQVLPPLLARHDARRVFLNIDAPLREREILAGAEQSLGWIGAVQTRLGTTLKSDGMPHYLAILSLFEAKHFSPHRFFPLGEDLAGPVDFTCCLVSNAKNGTG</sequence>
<accession>A0AAW9DVS3</accession>
<dbReference type="InterPro" id="IPR053188">
    <property type="entry name" value="FkbM_Methyltransferase"/>
</dbReference>
<reference evidence="1 2" key="1">
    <citation type="submission" date="2023-11" db="EMBL/GenBank/DDBJ databases">
        <title>MicrobeMod: A computational toolkit for identifying prokaryotic methylation and restriction-modification with nanopore sequencing.</title>
        <authorList>
            <person name="Crits-Christoph A."/>
            <person name="Kang S.C."/>
            <person name="Lee H."/>
            <person name="Ostrov N."/>
        </authorList>
    </citation>
    <scope>NUCLEOTIDE SEQUENCE [LARGE SCALE GENOMIC DNA]</scope>
    <source>
        <strain evidence="1 2">DSMZ 700</strain>
    </source>
</reference>
<keyword evidence="2" id="KW-1185">Reference proteome</keyword>
<proteinExistence type="predicted"/>
<keyword evidence="1" id="KW-0808">Transferase</keyword>
<dbReference type="SUPFAM" id="SSF53335">
    <property type="entry name" value="S-adenosyl-L-methionine-dependent methyltransferases"/>
    <property type="match status" value="1"/>
</dbReference>
<dbReference type="GO" id="GO:0008171">
    <property type="term" value="F:O-methyltransferase activity"/>
    <property type="evidence" value="ECO:0007669"/>
    <property type="project" value="TreeGrafter"/>
</dbReference>
<protein>
    <submittedName>
        <fullName evidence="1">FkbM family methyltransferase</fullName>
    </submittedName>
</protein>
<keyword evidence="1" id="KW-0489">Methyltransferase</keyword>
<organism evidence="1 2">
    <name type="scientific">Acidiphilium acidophilum</name>
    <name type="common">Thiobacillus acidophilus</name>
    <dbReference type="NCBI Taxonomy" id="76588"/>
    <lineage>
        <taxon>Bacteria</taxon>
        <taxon>Pseudomonadati</taxon>
        <taxon>Pseudomonadota</taxon>
        <taxon>Alphaproteobacteria</taxon>
        <taxon>Acetobacterales</taxon>
        <taxon>Acidocellaceae</taxon>
        <taxon>Acidiphilium</taxon>
    </lineage>
</organism>
<comment type="caution">
    <text evidence="1">The sequence shown here is derived from an EMBL/GenBank/DDBJ whole genome shotgun (WGS) entry which is preliminary data.</text>
</comment>
<dbReference type="InterPro" id="IPR029063">
    <property type="entry name" value="SAM-dependent_MTases_sf"/>
</dbReference>
<dbReference type="RefSeq" id="WP_319615255.1">
    <property type="nucleotide sequence ID" value="NZ_JAWXYB010000018.1"/>
</dbReference>
<name>A0AAW9DVS3_ACIAO</name>
<evidence type="ECO:0000313" key="1">
    <source>
        <dbReference type="EMBL" id="MDX5932403.1"/>
    </source>
</evidence>
<dbReference type="EMBL" id="JAWXYB010000018">
    <property type="protein sequence ID" value="MDX5932403.1"/>
    <property type="molecule type" value="Genomic_DNA"/>
</dbReference>
<dbReference type="Proteomes" id="UP001279553">
    <property type="component" value="Unassembled WGS sequence"/>
</dbReference>
<dbReference type="PANTHER" id="PTHR36973:SF4">
    <property type="entry name" value="NODULATION PROTEIN"/>
    <property type="match status" value="1"/>
</dbReference>